<dbReference type="EMBL" id="PXYW01000003">
    <property type="protein sequence ID" value="PSR35152.1"/>
    <property type="molecule type" value="Genomic_DNA"/>
</dbReference>
<name>A0A2T2XKY5_9FIRM</name>
<evidence type="ECO:0000313" key="1">
    <source>
        <dbReference type="EMBL" id="PSR35152.1"/>
    </source>
</evidence>
<accession>A0A2T2XKY5</accession>
<organism evidence="1 2">
    <name type="scientific">Sulfobacillus benefaciens</name>
    <dbReference type="NCBI Taxonomy" id="453960"/>
    <lineage>
        <taxon>Bacteria</taxon>
        <taxon>Bacillati</taxon>
        <taxon>Bacillota</taxon>
        <taxon>Clostridia</taxon>
        <taxon>Eubacteriales</taxon>
        <taxon>Clostridiales Family XVII. Incertae Sedis</taxon>
        <taxon>Sulfobacillus</taxon>
    </lineage>
</organism>
<dbReference type="AlphaFoldDB" id="A0A2T2XKY5"/>
<dbReference type="Proteomes" id="UP000242972">
    <property type="component" value="Unassembled WGS sequence"/>
</dbReference>
<protein>
    <recommendedName>
        <fullName evidence="3">DIP1984 family protein</fullName>
    </recommendedName>
</protein>
<reference evidence="1 2" key="1">
    <citation type="journal article" date="2014" name="BMC Genomics">
        <title>Comparison of environmental and isolate Sulfobacillus genomes reveals diverse carbon, sulfur, nitrogen, and hydrogen metabolisms.</title>
        <authorList>
            <person name="Justice N.B."/>
            <person name="Norman A."/>
            <person name="Brown C.T."/>
            <person name="Singh A."/>
            <person name="Thomas B.C."/>
            <person name="Banfield J.F."/>
        </authorList>
    </citation>
    <scope>NUCLEOTIDE SEQUENCE [LARGE SCALE GENOMIC DNA]</scope>
    <source>
        <strain evidence="1">AMDSBA4</strain>
    </source>
</reference>
<sequence>MTIGHLRRVIARQEKYRSQLIEELHRDAVVPEGVDAPPFDDQERNRALLHDLNVLLQQKQSLMAANIATMVTIDGEELSLYQARLKAEALRQLANQWENIAKEGVGPRGRPWMGAPEKPPVRQVSITTARQHAHNLMTWADKISDAIEWANWHSNVSIPEPNTEA</sequence>
<dbReference type="Gene3D" id="6.10.320.10">
    <property type="match status" value="1"/>
</dbReference>
<comment type="caution">
    <text evidence="1">The sequence shown here is derived from an EMBL/GenBank/DDBJ whole genome shotgun (WGS) entry which is preliminary data.</text>
</comment>
<gene>
    <name evidence="1" type="ORF">C7B46_01710</name>
</gene>
<evidence type="ECO:0000313" key="2">
    <source>
        <dbReference type="Proteomes" id="UP000242972"/>
    </source>
</evidence>
<proteinExistence type="predicted"/>
<evidence type="ECO:0008006" key="3">
    <source>
        <dbReference type="Google" id="ProtNLM"/>
    </source>
</evidence>